<accession>A0A0F9DPK0</accession>
<reference evidence="1" key="1">
    <citation type="journal article" date="2015" name="Nature">
        <title>Complex archaea that bridge the gap between prokaryotes and eukaryotes.</title>
        <authorList>
            <person name="Spang A."/>
            <person name="Saw J.H."/>
            <person name="Jorgensen S.L."/>
            <person name="Zaremba-Niedzwiedzka K."/>
            <person name="Martijn J."/>
            <person name="Lind A.E."/>
            <person name="van Eijk R."/>
            <person name="Schleper C."/>
            <person name="Guy L."/>
            <person name="Ettema T.J."/>
        </authorList>
    </citation>
    <scope>NUCLEOTIDE SEQUENCE</scope>
</reference>
<dbReference type="AlphaFoldDB" id="A0A0F9DPK0"/>
<feature type="non-terminal residue" evidence="1">
    <location>
        <position position="245"/>
    </location>
</feature>
<comment type="caution">
    <text evidence="1">The sequence shown here is derived from an EMBL/GenBank/DDBJ whole genome shotgun (WGS) entry which is preliminary data.</text>
</comment>
<proteinExistence type="predicted"/>
<evidence type="ECO:0000313" key="1">
    <source>
        <dbReference type="EMBL" id="KKL63708.1"/>
    </source>
</evidence>
<name>A0A0F9DPK0_9ZZZZ</name>
<sequence>MTVSTNLDKVTATGTSLRRTFSFSPIVIWDSDELEVITQIIATGVETVRTLGTGPTNYSISIPDGGYPATGSIDFPAAGGTLLPATEKIFIRRVEPLRQDVDYESQGGYDSEVLEQSLDQIVAMVIQLQEQLDRSLKSPVGTPSTVDHEMPPPVTGSLYLRLKSDLTGWELVELSSTGTSVVSDATPQETALAAGAAGTSDDVSGADHAHLTAHVVDATARGRISTKYPQGVIATKEEQVVFVWD</sequence>
<protein>
    <submittedName>
        <fullName evidence="1">Uncharacterized protein</fullName>
    </submittedName>
</protein>
<organism evidence="1">
    <name type="scientific">marine sediment metagenome</name>
    <dbReference type="NCBI Taxonomy" id="412755"/>
    <lineage>
        <taxon>unclassified sequences</taxon>
        <taxon>metagenomes</taxon>
        <taxon>ecological metagenomes</taxon>
    </lineage>
</organism>
<gene>
    <name evidence="1" type="ORF">LCGC14_2172390</name>
</gene>
<dbReference type="EMBL" id="LAZR01028072">
    <property type="protein sequence ID" value="KKL63708.1"/>
    <property type="molecule type" value="Genomic_DNA"/>
</dbReference>